<evidence type="ECO:0000259" key="1">
    <source>
        <dbReference type="Pfam" id="PF08486"/>
    </source>
</evidence>
<organism evidence="2 3">
    <name type="scientific">Roseofilum casamattae BLCC-M143</name>
    <dbReference type="NCBI Taxonomy" id="3022442"/>
    <lineage>
        <taxon>Bacteria</taxon>
        <taxon>Bacillati</taxon>
        <taxon>Cyanobacteriota</taxon>
        <taxon>Cyanophyceae</taxon>
        <taxon>Desertifilales</taxon>
        <taxon>Desertifilaceae</taxon>
        <taxon>Roseofilum</taxon>
        <taxon>Roseofilum casamattae</taxon>
    </lineage>
</organism>
<gene>
    <name evidence="2" type="ORF">PMH09_02585</name>
</gene>
<dbReference type="RefSeq" id="WP_283756723.1">
    <property type="nucleotide sequence ID" value="NZ_JAQOSQ010000002.1"/>
</dbReference>
<protein>
    <submittedName>
        <fullName evidence="2">SpoIID/LytB domain-containing protein</fullName>
    </submittedName>
</protein>
<reference evidence="2 3" key="1">
    <citation type="submission" date="2023-01" db="EMBL/GenBank/DDBJ databases">
        <title>Novel diversity within Roseofilum (Cyanobacteria; Desertifilaceae) from marine benthic mats with descriptions of four novel species.</title>
        <authorList>
            <person name="Wang Y."/>
            <person name="Berthold D.E."/>
            <person name="Hu J."/>
            <person name="Lefler F.W."/>
            <person name="Laughinghouse H.D. IV."/>
        </authorList>
    </citation>
    <scope>NUCLEOTIDE SEQUENCE [LARGE SCALE GENOMIC DNA]</scope>
    <source>
        <strain evidence="2 3">BLCC-M143</strain>
    </source>
</reference>
<keyword evidence="3" id="KW-1185">Reference proteome</keyword>
<name>A0ABT7BSA0_9CYAN</name>
<dbReference type="Pfam" id="PF08486">
    <property type="entry name" value="SpoIID"/>
    <property type="match status" value="1"/>
</dbReference>
<dbReference type="InterPro" id="IPR013486">
    <property type="entry name" value="SpoIID/LytB"/>
</dbReference>
<dbReference type="InterPro" id="IPR013693">
    <property type="entry name" value="SpoIID/LytB_N"/>
</dbReference>
<dbReference type="EMBL" id="JAQOSQ010000002">
    <property type="protein sequence ID" value="MDJ1182071.1"/>
    <property type="molecule type" value="Genomic_DNA"/>
</dbReference>
<dbReference type="InterPro" id="IPR051922">
    <property type="entry name" value="Bact_Sporulation_Assoc"/>
</dbReference>
<proteinExistence type="predicted"/>
<dbReference type="PANTHER" id="PTHR30032:SF4">
    <property type="entry name" value="AMIDASE ENHANCER"/>
    <property type="match status" value="1"/>
</dbReference>
<evidence type="ECO:0000313" key="3">
    <source>
        <dbReference type="Proteomes" id="UP001232992"/>
    </source>
</evidence>
<evidence type="ECO:0000313" key="2">
    <source>
        <dbReference type="EMBL" id="MDJ1182071.1"/>
    </source>
</evidence>
<dbReference type="PANTHER" id="PTHR30032">
    <property type="entry name" value="N-ACETYLMURAMOYL-L-ALANINE AMIDASE-RELATED"/>
    <property type="match status" value="1"/>
</dbReference>
<comment type="caution">
    <text evidence="2">The sequence shown here is derived from an EMBL/GenBank/DDBJ whole genome shotgun (WGS) entry which is preliminary data.</text>
</comment>
<dbReference type="Proteomes" id="UP001232992">
    <property type="component" value="Unassembled WGS sequence"/>
</dbReference>
<sequence length="554" mass="62323">MGNSNQLNQYRSTIGTTISSITRTALMSLTMVGLSAFAGWGAENPVLKIGIEQRFGDEATDTLTLKALPGDRLTLRYATTEGEATLETDSVKLQVEMKPLPQPLVEERVVFSTHRSFESAEHQAQQWRERGLEVEIANPQRWQVWAKRDVYNTPLLRRMLLDDLKSEGNTIARIETQVLRDYPQPYWIVNGYRYNRRSLEVNSANNRIEVTHPGGTTRLYGGALRMQPNAYGNYTLVNNVRLETYLRGVVPHEIGPKAPPAAVEAQAILARTYTLRNLRRFAIDDYELCASTDCQVYWGLGDASARADRAIRATEGLVATYENELVDALYSSTTGGITAPFEDIWDGSKRPYLRATIDSTSPVWDLSAQSLGNEAHLREFLNLKQGFNETGWKRFRWRYSTSLKDMTDFLNKYLGNRSHPMTGIKTISSVTITERAPSGRVLTMEVETDRGLLKITKDQIRNAFYPPISTLFYIDPVYKEDNILDGYVFVGGGFGHGVGLSQTGAYRLAELGWSGDRIVQFYFPGTQIQPLNDTIVFWRDPLTDGDGVNPSVEP</sequence>
<accession>A0ABT7BSA0</accession>
<feature type="domain" description="Sporulation stage II protein D amidase enhancer LytB N-terminal" evidence="1">
    <location>
        <begin position="232"/>
        <end position="321"/>
    </location>
</feature>
<dbReference type="NCBIfam" id="TIGR02669">
    <property type="entry name" value="SpoIID_LytB"/>
    <property type="match status" value="1"/>
</dbReference>